<dbReference type="EMBL" id="JAIWYP010000001">
    <property type="protein sequence ID" value="KAH3876940.1"/>
    <property type="molecule type" value="Genomic_DNA"/>
</dbReference>
<gene>
    <name evidence="1" type="ORF">DPMN_000793</name>
</gene>
<comment type="caution">
    <text evidence="1">The sequence shown here is derived from an EMBL/GenBank/DDBJ whole genome shotgun (WGS) entry which is preliminary data.</text>
</comment>
<keyword evidence="2" id="KW-1185">Reference proteome</keyword>
<evidence type="ECO:0000313" key="2">
    <source>
        <dbReference type="Proteomes" id="UP000828390"/>
    </source>
</evidence>
<dbReference type="Proteomes" id="UP000828390">
    <property type="component" value="Unassembled WGS sequence"/>
</dbReference>
<protein>
    <submittedName>
        <fullName evidence="1">Uncharacterized protein</fullName>
    </submittedName>
</protein>
<proteinExistence type="predicted"/>
<reference evidence="1" key="2">
    <citation type="submission" date="2020-11" db="EMBL/GenBank/DDBJ databases">
        <authorList>
            <person name="McCartney M.A."/>
            <person name="Auch B."/>
            <person name="Kono T."/>
            <person name="Mallez S."/>
            <person name="Becker A."/>
            <person name="Gohl D.M."/>
            <person name="Silverstein K.A.T."/>
            <person name="Koren S."/>
            <person name="Bechman K.B."/>
            <person name="Herman A."/>
            <person name="Abrahante J.E."/>
            <person name="Garbe J."/>
        </authorList>
    </citation>
    <scope>NUCLEOTIDE SEQUENCE</scope>
    <source>
        <strain evidence="1">Duluth1</strain>
        <tissue evidence="1">Whole animal</tissue>
    </source>
</reference>
<reference evidence="1" key="1">
    <citation type="journal article" date="2019" name="bioRxiv">
        <title>The Genome of the Zebra Mussel, Dreissena polymorpha: A Resource for Invasive Species Research.</title>
        <authorList>
            <person name="McCartney M.A."/>
            <person name="Auch B."/>
            <person name="Kono T."/>
            <person name="Mallez S."/>
            <person name="Zhang Y."/>
            <person name="Obille A."/>
            <person name="Becker A."/>
            <person name="Abrahante J.E."/>
            <person name="Garbe J."/>
            <person name="Badalamenti J.P."/>
            <person name="Herman A."/>
            <person name="Mangelson H."/>
            <person name="Liachko I."/>
            <person name="Sullivan S."/>
            <person name="Sone E.D."/>
            <person name="Koren S."/>
            <person name="Silverstein K.A.T."/>
            <person name="Beckman K.B."/>
            <person name="Gohl D.M."/>
        </authorList>
    </citation>
    <scope>NUCLEOTIDE SEQUENCE</scope>
    <source>
        <strain evidence="1">Duluth1</strain>
        <tissue evidence="1">Whole animal</tissue>
    </source>
</reference>
<organism evidence="1 2">
    <name type="scientific">Dreissena polymorpha</name>
    <name type="common">Zebra mussel</name>
    <name type="synonym">Mytilus polymorpha</name>
    <dbReference type="NCBI Taxonomy" id="45954"/>
    <lineage>
        <taxon>Eukaryota</taxon>
        <taxon>Metazoa</taxon>
        <taxon>Spiralia</taxon>
        <taxon>Lophotrochozoa</taxon>
        <taxon>Mollusca</taxon>
        <taxon>Bivalvia</taxon>
        <taxon>Autobranchia</taxon>
        <taxon>Heteroconchia</taxon>
        <taxon>Euheterodonta</taxon>
        <taxon>Imparidentia</taxon>
        <taxon>Neoheterodontei</taxon>
        <taxon>Myida</taxon>
        <taxon>Dreissenoidea</taxon>
        <taxon>Dreissenidae</taxon>
        <taxon>Dreissena</taxon>
    </lineage>
</organism>
<evidence type="ECO:0000313" key="1">
    <source>
        <dbReference type="EMBL" id="KAH3876940.1"/>
    </source>
</evidence>
<dbReference type="AlphaFoldDB" id="A0A9D4MIU8"/>
<name>A0A9D4MIU8_DREPO</name>
<accession>A0A9D4MIU8</accession>
<sequence length="51" mass="5821">MLRAAVSERNIHITYGHWKKESTGLHRTTFRAEFQAFVNASAINSSKLDDD</sequence>